<sequence length="166" mass="19038">FICLGINHILAHSEPLQDIFGIPPTEGTVAEGTKENPLRVPGVTVQEFEGFLQWMNHEEWTSPDNLSEEKLIAILKVTKIWMIQDGLKFTLHHLEKKHLSSTHWLQLAQQFSIQSWIQPAVVELLETPILQLEDINIAQIGLHAFTILAKAKESLEHQCRLYAWYP</sequence>
<dbReference type="AlphaFoldDB" id="A0A9P6BUB9"/>
<dbReference type="EMBL" id="MU154065">
    <property type="protein sequence ID" value="KAF9439521.1"/>
    <property type="molecule type" value="Genomic_DNA"/>
</dbReference>
<protein>
    <submittedName>
        <fullName evidence="1">Uncharacterized protein</fullName>
    </submittedName>
</protein>
<keyword evidence="2" id="KW-1185">Reference proteome</keyword>
<feature type="non-terminal residue" evidence="1">
    <location>
        <position position="166"/>
    </location>
</feature>
<dbReference type="Proteomes" id="UP000807342">
    <property type="component" value="Unassembled WGS sequence"/>
</dbReference>
<evidence type="ECO:0000313" key="1">
    <source>
        <dbReference type="EMBL" id="KAF9439521.1"/>
    </source>
</evidence>
<feature type="non-terminal residue" evidence="1">
    <location>
        <position position="1"/>
    </location>
</feature>
<reference evidence="1" key="1">
    <citation type="submission" date="2020-11" db="EMBL/GenBank/DDBJ databases">
        <authorList>
            <consortium name="DOE Joint Genome Institute"/>
            <person name="Ahrendt S."/>
            <person name="Riley R."/>
            <person name="Andreopoulos W."/>
            <person name="Labutti K."/>
            <person name="Pangilinan J."/>
            <person name="Ruiz-Duenas F.J."/>
            <person name="Barrasa J.M."/>
            <person name="Sanchez-Garcia M."/>
            <person name="Camarero S."/>
            <person name="Miyauchi S."/>
            <person name="Serrano A."/>
            <person name="Linde D."/>
            <person name="Babiker R."/>
            <person name="Drula E."/>
            <person name="Ayuso-Fernandez I."/>
            <person name="Pacheco R."/>
            <person name="Padilla G."/>
            <person name="Ferreira P."/>
            <person name="Barriuso J."/>
            <person name="Kellner H."/>
            <person name="Castanera R."/>
            <person name="Alfaro M."/>
            <person name="Ramirez L."/>
            <person name="Pisabarro A.G."/>
            <person name="Kuo A."/>
            <person name="Tritt A."/>
            <person name="Lipzen A."/>
            <person name="He G."/>
            <person name="Yan M."/>
            <person name="Ng V."/>
            <person name="Cullen D."/>
            <person name="Martin F."/>
            <person name="Rosso M.-N."/>
            <person name="Henrissat B."/>
            <person name="Hibbett D."/>
            <person name="Martinez A.T."/>
            <person name="Grigoriev I.V."/>
        </authorList>
    </citation>
    <scope>NUCLEOTIDE SEQUENCE</scope>
    <source>
        <strain evidence="1">MF-IS2</strain>
    </source>
</reference>
<accession>A0A9P6BUB9</accession>
<evidence type="ECO:0000313" key="2">
    <source>
        <dbReference type="Proteomes" id="UP000807342"/>
    </source>
</evidence>
<gene>
    <name evidence="1" type="ORF">P691DRAFT_624531</name>
</gene>
<name>A0A9P6BUB9_9AGAR</name>
<dbReference type="OrthoDB" id="2985972at2759"/>
<organism evidence="1 2">
    <name type="scientific">Macrolepiota fuliginosa MF-IS2</name>
    <dbReference type="NCBI Taxonomy" id="1400762"/>
    <lineage>
        <taxon>Eukaryota</taxon>
        <taxon>Fungi</taxon>
        <taxon>Dikarya</taxon>
        <taxon>Basidiomycota</taxon>
        <taxon>Agaricomycotina</taxon>
        <taxon>Agaricomycetes</taxon>
        <taxon>Agaricomycetidae</taxon>
        <taxon>Agaricales</taxon>
        <taxon>Agaricineae</taxon>
        <taxon>Agaricaceae</taxon>
        <taxon>Macrolepiota</taxon>
    </lineage>
</organism>
<comment type="caution">
    <text evidence="1">The sequence shown here is derived from an EMBL/GenBank/DDBJ whole genome shotgun (WGS) entry which is preliminary data.</text>
</comment>
<proteinExistence type="predicted"/>